<dbReference type="RefSeq" id="WP_343793912.1">
    <property type="nucleotide sequence ID" value="NZ_BAAAGA010000005.1"/>
</dbReference>
<dbReference type="Proteomes" id="UP001501352">
    <property type="component" value="Unassembled WGS sequence"/>
</dbReference>
<name>A0ABN1H0W4_9CAUL</name>
<gene>
    <name evidence="1" type="ORF">GCM10009422_23120</name>
</gene>
<accession>A0ABN1H0W4</accession>
<protein>
    <recommendedName>
        <fullName evidence="3">SnoaL-like domain-containing protein</fullName>
    </recommendedName>
</protein>
<evidence type="ECO:0000313" key="2">
    <source>
        <dbReference type="Proteomes" id="UP001501352"/>
    </source>
</evidence>
<organism evidence="1 2">
    <name type="scientific">Brevundimonas kwangchunensis</name>
    <dbReference type="NCBI Taxonomy" id="322163"/>
    <lineage>
        <taxon>Bacteria</taxon>
        <taxon>Pseudomonadati</taxon>
        <taxon>Pseudomonadota</taxon>
        <taxon>Alphaproteobacteria</taxon>
        <taxon>Caulobacterales</taxon>
        <taxon>Caulobacteraceae</taxon>
        <taxon>Brevundimonas</taxon>
    </lineage>
</organism>
<proteinExistence type="predicted"/>
<evidence type="ECO:0008006" key="3">
    <source>
        <dbReference type="Google" id="ProtNLM"/>
    </source>
</evidence>
<reference evidence="1 2" key="1">
    <citation type="journal article" date="2019" name="Int. J. Syst. Evol. Microbiol.">
        <title>The Global Catalogue of Microorganisms (GCM) 10K type strain sequencing project: providing services to taxonomists for standard genome sequencing and annotation.</title>
        <authorList>
            <consortium name="The Broad Institute Genomics Platform"/>
            <consortium name="The Broad Institute Genome Sequencing Center for Infectious Disease"/>
            <person name="Wu L."/>
            <person name="Ma J."/>
        </authorList>
    </citation>
    <scope>NUCLEOTIDE SEQUENCE [LARGE SCALE GENOMIC DNA]</scope>
    <source>
        <strain evidence="1 2">JCM 12928</strain>
    </source>
</reference>
<sequence length="346" mass="37241">MSLIVFAAIAALAGLAGQEPAVSRDCRDDNGVNRCDSGPRAETLARFSAPTIEADAASGAEVYRVLMVDGYGQDLPVIAFERRPGSSPQAVVYAADGRKLTASVGVELWGRVQREFRFADFAVAHEPPLLDGRPMPPVCLHAWVTTVEMANSPLDRSRLAPVRRRTDNTCSGGLTTQSAFGLADLALEAFPQCEALDAQSYRSAVNRLGACAELDGDVIAAAQARSALMKVEWRRTDEAVDAYWRRYTGMNATPTVTWDGETVAGELHGREVAEFLAAKFAEHPVRMVAERTTGLDSKHVEVTGVLQPANAGEVLGVYSQVWALSPHAQNWVLQTMTVTMGAQPAN</sequence>
<keyword evidence="2" id="KW-1185">Reference proteome</keyword>
<evidence type="ECO:0000313" key="1">
    <source>
        <dbReference type="EMBL" id="GAA0625805.1"/>
    </source>
</evidence>
<dbReference type="EMBL" id="BAAAGA010000005">
    <property type="protein sequence ID" value="GAA0625805.1"/>
    <property type="molecule type" value="Genomic_DNA"/>
</dbReference>
<comment type="caution">
    <text evidence="1">The sequence shown here is derived from an EMBL/GenBank/DDBJ whole genome shotgun (WGS) entry which is preliminary data.</text>
</comment>